<reference evidence="4 5" key="1">
    <citation type="submission" date="2016-04" db="EMBL/GenBank/DDBJ databases">
        <title>Reclassification of Paraburkholderia panaciterrae (Farh et al. 2015) Dobritsa &amp; Samadpour 2016 as a later homotypic synonym of Paraburkholderia ginsengiterrae (Farh et al. 2015) Dobritsa &amp; Samadpour 2016.</title>
        <authorList>
            <person name="Dobritsa A.P."/>
            <person name="Kutumbaka K."/>
            <person name="Samadpour M."/>
        </authorList>
    </citation>
    <scope>NUCLEOTIDE SEQUENCE [LARGE SCALE GENOMIC DNA]</scope>
    <source>
        <strain evidence="3 5">DCY85</strain>
        <strain evidence="2 4">DCY85-1</strain>
    </source>
</reference>
<evidence type="ECO:0000313" key="5">
    <source>
        <dbReference type="Proteomes" id="UP000078116"/>
    </source>
</evidence>
<evidence type="ECO:0008006" key="6">
    <source>
        <dbReference type="Google" id="ProtNLM"/>
    </source>
</evidence>
<dbReference type="AlphaFoldDB" id="A0A1A9NEM8"/>
<gene>
    <name evidence="2" type="ORF">A6V36_17395</name>
    <name evidence="3" type="ORF">A6V37_15825</name>
</gene>
<keyword evidence="4" id="KW-1185">Reference proteome</keyword>
<comment type="caution">
    <text evidence="3">The sequence shown here is derived from an EMBL/GenBank/DDBJ whole genome shotgun (WGS) entry which is preliminary data.</text>
</comment>
<feature type="chain" id="PRO_5008393925" description="DUF4148 domain-containing protein" evidence="1">
    <location>
        <begin position="26"/>
        <end position="115"/>
    </location>
</feature>
<dbReference type="Proteomes" id="UP000078116">
    <property type="component" value="Unassembled WGS sequence"/>
</dbReference>
<keyword evidence="1" id="KW-0732">Signal</keyword>
<protein>
    <recommendedName>
        <fullName evidence="6">DUF4148 domain-containing protein</fullName>
    </recommendedName>
</protein>
<dbReference type="InterPro" id="IPR025421">
    <property type="entry name" value="DUF4148"/>
</dbReference>
<organism evidence="3 5">
    <name type="scientific">Paraburkholderia ginsengiterrae</name>
    <dbReference type="NCBI Taxonomy" id="1462993"/>
    <lineage>
        <taxon>Bacteria</taxon>
        <taxon>Pseudomonadati</taxon>
        <taxon>Pseudomonadota</taxon>
        <taxon>Betaproteobacteria</taxon>
        <taxon>Burkholderiales</taxon>
        <taxon>Burkholderiaceae</taxon>
        <taxon>Paraburkholderia</taxon>
    </lineage>
</organism>
<feature type="signal peptide" evidence="1">
    <location>
        <begin position="1"/>
        <end position="25"/>
    </location>
</feature>
<dbReference type="Proteomes" id="UP000077961">
    <property type="component" value="Unassembled WGS sequence"/>
</dbReference>
<evidence type="ECO:0000313" key="3">
    <source>
        <dbReference type="EMBL" id="OAJ65151.1"/>
    </source>
</evidence>
<proteinExistence type="predicted"/>
<evidence type="ECO:0000313" key="2">
    <source>
        <dbReference type="EMBL" id="OAJ63789.1"/>
    </source>
</evidence>
<dbReference type="EMBL" id="LXJZ01000009">
    <property type="protein sequence ID" value="OAJ63789.1"/>
    <property type="molecule type" value="Genomic_DNA"/>
</dbReference>
<name>A0A1A9NEM8_9BURK</name>
<dbReference type="RefSeq" id="WP_064264898.1">
    <property type="nucleotide sequence ID" value="NZ_LXJZ01000009.1"/>
</dbReference>
<dbReference type="Pfam" id="PF13663">
    <property type="entry name" value="DUF4148"/>
    <property type="match status" value="1"/>
</dbReference>
<evidence type="ECO:0000256" key="1">
    <source>
        <dbReference type="SAM" id="SignalP"/>
    </source>
</evidence>
<accession>A0A1A9NEM8</accession>
<evidence type="ECO:0000313" key="4">
    <source>
        <dbReference type="Proteomes" id="UP000077961"/>
    </source>
</evidence>
<dbReference type="EMBL" id="LXKA01000055">
    <property type="protein sequence ID" value="OAJ65151.1"/>
    <property type="molecule type" value="Genomic_DNA"/>
</dbReference>
<sequence length="115" mass="11707">MKTRSIIALSIAIFATAGIVTSASAQEKTRAEVRQELIQAENNGLNFVTDTSYPAVNPIFEQQVARLKSQDASGSGAPMGGSIASGNTAVAATGSHNAPSACVGPVSFCSPFFGS</sequence>
<dbReference type="OrthoDB" id="9035534at2"/>